<dbReference type="EMBL" id="BPLQ01000433">
    <property type="protein sequence ID" value="GIX71284.1"/>
    <property type="molecule type" value="Genomic_DNA"/>
</dbReference>
<keyword evidence="3" id="KW-1185">Reference proteome</keyword>
<evidence type="ECO:0000256" key="1">
    <source>
        <dbReference type="SAM" id="SignalP"/>
    </source>
</evidence>
<dbReference type="AlphaFoldDB" id="A0AAV4MH33"/>
<comment type="caution">
    <text evidence="2">The sequence shown here is derived from an EMBL/GenBank/DDBJ whole genome shotgun (WGS) entry which is preliminary data.</text>
</comment>
<dbReference type="Proteomes" id="UP001054837">
    <property type="component" value="Unassembled WGS sequence"/>
</dbReference>
<evidence type="ECO:0000313" key="3">
    <source>
        <dbReference type="Proteomes" id="UP001054837"/>
    </source>
</evidence>
<proteinExistence type="predicted"/>
<organism evidence="2 3">
    <name type="scientific">Caerostris darwini</name>
    <dbReference type="NCBI Taxonomy" id="1538125"/>
    <lineage>
        <taxon>Eukaryota</taxon>
        <taxon>Metazoa</taxon>
        <taxon>Ecdysozoa</taxon>
        <taxon>Arthropoda</taxon>
        <taxon>Chelicerata</taxon>
        <taxon>Arachnida</taxon>
        <taxon>Araneae</taxon>
        <taxon>Araneomorphae</taxon>
        <taxon>Entelegynae</taxon>
        <taxon>Araneoidea</taxon>
        <taxon>Araneidae</taxon>
        <taxon>Caerostris</taxon>
    </lineage>
</organism>
<protein>
    <submittedName>
        <fullName evidence="2">Uncharacterized protein</fullName>
    </submittedName>
</protein>
<name>A0AAV4MH33_9ARAC</name>
<feature type="signal peptide" evidence="1">
    <location>
        <begin position="1"/>
        <end position="20"/>
    </location>
</feature>
<feature type="chain" id="PRO_5043371710" evidence="1">
    <location>
        <begin position="21"/>
        <end position="77"/>
    </location>
</feature>
<reference evidence="2 3" key="1">
    <citation type="submission" date="2021-06" db="EMBL/GenBank/DDBJ databases">
        <title>Caerostris darwini draft genome.</title>
        <authorList>
            <person name="Kono N."/>
            <person name="Arakawa K."/>
        </authorList>
    </citation>
    <scope>NUCLEOTIDE SEQUENCE [LARGE SCALE GENOMIC DNA]</scope>
</reference>
<gene>
    <name evidence="2" type="primary">AVEN_140959_1</name>
    <name evidence="2" type="ORF">CDAR_568791</name>
</gene>
<keyword evidence="1" id="KW-0732">Signal</keyword>
<evidence type="ECO:0000313" key="2">
    <source>
        <dbReference type="EMBL" id="GIX71284.1"/>
    </source>
</evidence>
<accession>A0AAV4MH33</accession>
<sequence length="77" mass="8732">MFCQGYWTFWLVIQLGLVWSLKSPEDPFLCPEADCESEECHHLERSGLCDVVAKGDLEMTVLNCGCCFLCSDRRPGI</sequence>